<keyword evidence="1" id="KW-0328">Glycosyltransferase</keyword>
<keyword evidence="2 4" id="KW-0808">Transferase</keyword>
<sequence>MRIADSSHGTLERMRITVVSRIFLPEPAAASFRLDALVRSLGVAGAKVTVLTTTPPPHLRGDGASTGRVRRWPVLRDKTGYVRGYLQYLSFDVPAFFRVLMSRRPDLVVVEPPPTTGAVVRLACALRRVPYVYYAADVWSDAAASTGAPGVIVGIVRRVEAWALRGATAVIAVTQGVADRVRDLAGHERIAFVPNGIDTAIFDLDPAALSPSPLAVYVGTTSEWQGADVFIRAFARVVESVPEAGLVFVGQGSAWEALRALARQLGLAEAVRFVPTVPPEDAAAWLQRSWVALVSMRPGVGYDFAYPTKVNAALATGTPVIYAGPGPAAEVISGSDLGWVVDHDEVAVADALRAAMSIPPRPDRARLIRHWATANVAMSASAARAAAVVSRLADRHPVAAPGEEGGAR</sequence>
<evidence type="ECO:0000313" key="5">
    <source>
        <dbReference type="Proteomes" id="UP000315389"/>
    </source>
</evidence>
<name>A0A542ZUB3_RARFA</name>
<accession>A0A542ZUB3</accession>
<proteinExistence type="predicted"/>
<dbReference type="Pfam" id="PF13579">
    <property type="entry name" value="Glyco_trans_4_4"/>
    <property type="match status" value="1"/>
</dbReference>
<dbReference type="GO" id="GO:0016757">
    <property type="term" value="F:glycosyltransferase activity"/>
    <property type="evidence" value="ECO:0007669"/>
    <property type="project" value="UniProtKB-KW"/>
</dbReference>
<dbReference type="PANTHER" id="PTHR12526">
    <property type="entry name" value="GLYCOSYLTRANSFERASE"/>
    <property type="match status" value="1"/>
</dbReference>
<dbReference type="SUPFAM" id="SSF53756">
    <property type="entry name" value="UDP-Glycosyltransferase/glycogen phosphorylase"/>
    <property type="match status" value="1"/>
</dbReference>
<evidence type="ECO:0000256" key="2">
    <source>
        <dbReference type="ARBA" id="ARBA00022679"/>
    </source>
</evidence>
<evidence type="ECO:0000256" key="1">
    <source>
        <dbReference type="ARBA" id="ARBA00022676"/>
    </source>
</evidence>
<dbReference type="InterPro" id="IPR028098">
    <property type="entry name" value="Glyco_trans_4-like_N"/>
</dbReference>
<dbReference type="Pfam" id="PF13692">
    <property type="entry name" value="Glyco_trans_1_4"/>
    <property type="match status" value="1"/>
</dbReference>
<protein>
    <submittedName>
        <fullName evidence="4">Glycosyltransferase involved in cell wall biosynthesis</fullName>
    </submittedName>
</protein>
<evidence type="ECO:0000259" key="3">
    <source>
        <dbReference type="Pfam" id="PF13579"/>
    </source>
</evidence>
<gene>
    <name evidence="4" type="ORF">FB461_0358</name>
</gene>
<dbReference type="PANTHER" id="PTHR12526:SF510">
    <property type="entry name" value="D-INOSITOL 3-PHOSPHATE GLYCOSYLTRANSFERASE"/>
    <property type="match status" value="1"/>
</dbReference>
<dbReference type="EMBL" id="VFOS01000001">
    <property type="protein sequence ID" value="TQL63879.1"/>
    <property type="molecule type" value="Genomic_DNA"/>
</dbReference>
<dbReference type="Proteomes" id="UP000315389">
    <property type="component" value="Unassembled WGS sequence"/>
</dbReference>
<evidence type="ECO:0000313" key="4">
    <source>
        <dbReference type="EMBL" id="TQL63879.1"/>
    </source>
</evidence>
<organism evidence="4 5">
    <name type="scientific">Rarobacter faecitabidus</name>
    <dbReference type="NCBI Taxonomy" id="13243"/>
    <lineage>
        <taxon>Bacteria</taxon>
        <taxon>Bacillati</taxon>
        <taxon>Actinomycetota</taxon>
        <taxon>Actinomycetes</taxon>
        <taxon>Micrococcales</taxon>
        <taxon>Rarobacteraceae</taxon>
        <taxon>Rarobacter</taxon>
    </lineage>
</organism>
<dbReference type="CDD" id="cd03794">
    <property type="entry name" value="GT4_WbuB-like"/>
    <property type="match status" value="1"/>
</dbReference>
<reference evidence="4 5" key="1">
    <citation type="submission" date="2019-06" db="EMBL/GenBank/DDBJ databases">
        <title>Sequencing the genomes of 1000 actinobacteria strains.</title>
        <authorList>
            <person name="Klenk H.-P."/>
        </authorList>
    </citation>
    <scope>NUCLEOTIDE SEQUENCE [LARGE SCALE GENOMIC DNA]</scope>
    <source>
        <strain evidence="4 5">DSM 4813</strain>
    </source>
</reference>
<dbReference type="AlphaFoldDB" id="A0A542ZUB3"/>
<keyword evidence="5" id="KW-1185">Reference proteome</keyword>
<dbReference type="Gene3D" id="3.40.50.2000">
    <property type="entry name" value="Glycogen Phosphorylase B"/>
    <property type="match status" value="2"/>
</dbReference>
<feature type="domain" description="Glycosyltransferase subfamily 4-like N-terminal" evidence="3">
    <location>
        <begin position="35"/>
        <end position="196"/>
    </location>
</feature>
<comment type="caution">
    <text evidence="4">The sequence shown here is derived from an EMBL/GenBank/DDBJ whole genome shotgun (WGS) entry which is preliminary data.</text>
</comment>